<proteinExistence type="predicted"/>
<dbReference type="RefSeq" id="WP_172692122.1">
    <property type="nucleotide sequence ID" value="NZ_MG205642.1"/>
</dbReference>
<protein>
    <submittedName>
        <fullName evidence="3">Chromosome partitioning protein ParB</fullName>
    </submittedName>
</protein>
<dbReference type="SMART" id="SM00470">
    <property type="entry name" value="ParB"/>
    <property type="match status" value="1"/>
</dbReference>
<dbReference type="PANTHER" id="PTHR33375:SF1">
    <property type="entry name" value="CHROMOSOME-PARTITIONING PROTEIN PARB-RELATED"/>
    <property type="match status" value="1"/>
</dbReference>
<dbReference type="Pfam" id="PF02195">
    <property type="entry name" value="ParB_N"/>
    <property type="match status" value="1"/>
</dbReference>
<feature type="domain" description="ParB-like N-terminal" evidence="2">
    <location>
        <begin position="34"/>
        <end position="127"/>
    </location>
</feature>
<geneLocation type="plasmid" evidence="3">
    <name>pCS1-6</name>
</geneLocation>
<dbReference type="GO" id="GO:0005694">
    <property type="term" value="C:chromosome"/>
    <property type="evidence" value="ECO:0007669"/>
    <property type="project" value="TreeGrafter"/>
</dbReference>
<reference evidence="3" key="1">
    <citation type="submission" date="2017-10" db="EMBL/GenBank/DDBJ databases">
        <title>Conjugative transfer of the toxin plasmid of Clostridium sordellii.</title>
        <authorList>
            <person name="Vidor C.J."/>
            <person name="Awad M."/>
            <person name="Lyras D."/>
        </authorList>
    </citation>
    <scope>NUCLEOTIDE SEQUENCE</scope>
    <source>
        <strain evidence="3">7543-A</strain>
        <plasmid evidence="3">pCS1-6</plasmid>
    </source>
</reference>
<evidence type="ECO:0000259" key="2">
    <source>
        <dbReference type="SMART" id="SM00470"/>
    </source>
</evidence>
<organism evidence="3">
    <name type="scientific">Paraclostridium sordellii</name>
    <name type="common">Clostridium sordellii</name>
    <dbReference type="NCBI Taxonomy" id="1505"/>
    <lineage>
        <taxon>Bacteria</taxon>
        <taxon>Bacillati</taxon>
        <taxon>Bacillota</taxon>
        <taxon>Clostridia</taxon>
        <taxon>Peptostreptococcales</taxon>
        <taxon>Peptostreptococcaceae</taxon>
        <taxon>Paraclostridium</taxon>
    </lineage>
</organism>
<evidence type="ECO:0000256" key="1">
    <source>
        <dbReference type="SAM" id="Coils"/>
    </source>
</evidence>
<keyword evidence="1" id="KW-0175">Coiled coil</keyword>
<dbReference type="SUPFAM" id="SSF109709">
    <property type="entry name" value="KorB DNA-binding domain-like"/>
    <property type="match status" value="1"/>
</dbReference>
<dbReference type="GO" id="GO:0007059">
    <property type="term" value="P:chromosome segregation"/>
    <property type="evidence" value="ECO:0007669"/>
    <property type="project" value="TreeGrafter"/>
</dbReference>
<sequence>MAKKFSLSEGMLNGISKNTEKLSTLEAKENFKIEYIDIDNIVRNEKNFYEIVDIEDLAEDISINGLNHNLVVRPIKEGKYEIISGERRYTALKELVDKGDEKFKKVPCKISDLNDLDSEIVLIQSNAQSRELSETDKLKQVQRLTELYKFKKQKGETVGRIREIISKDTGLSPTQVGRYTTINKNLIPELKSVLEQGKLTINNASEFAVLSEENQRVILDIINSEISISKNEANNLKNEFKRLEKEKEDLLKQREEYLKEIQKLSSENEKKSDEINKEIEKIKDELDKKYNKKNIDIKDEIELKEEKLIQLENDKWELEKEKSNLIEKLNTASQNLDNEVNKIANEKAKEIATRFERDKSTMEKENKELKKELESIKQDESVISINQELKIRLKNVRREMNKVTGLMANNTIIDEVTLKEIDSLKNELEFLNEQLNIYINQGKMN</sequence>
<dbReference type="InterPro" id="IPR003115">
    <property type="entry name" value="ParB_N"/>
</dbReference>
<dbReference type="EMBL" id="MG205642">
    <property type="protein sequence ID" value="AUO31695.1"/>
    <property type="molecule type" value="Genomic_DNA"/>
</dbReference>
<accession>A0A2I6SVY6</accession>
<dbReference type="Gene3D" id="3.90.1530.30">
    <property type="match status" value="1"/>
</dbReference>
<dbReference type="AlphaFoldDB" id="A0A2I6SVY6"/>
<dbReference type="InterPro" id="IPR036086">
    <property type="entry name" value="ParB/Sulfiredoxin_sf"/>
</dbReference>
<dbReference type="Gene3D" id="1.10.10.2830">
    <property type="match status" value="1"/>
</dbReference>
<dbReference type="InterPro" id="IPR050336">
    <property type="entry name" value="Chromosome_partition/occlusion"/>
</dbReference>
<evidence type="ECO:0000313" key="3">
    <source>
        <dbReference type="EMBL" id="AUO31695.1"/>
    </source>
</evidence>
<dbReference type="PANTHER" id="PTHR33375">
    <property type="entry name" value="CHROMOSOME-PARTITIONING PROTEIN PARB-RELATED"/>
    <property type="match status" value="1"/>
</dbReference>
<dbReference type="SUPFAM" id="SSF110849">
    <property type="entry name" value="ParB/Sulfiredoxin"/>
    <property type="match status" value="1"/>
</dbReference>
<feature type="coiled-coil region" evidence="1">
    <location>
        <begin position="219"/>
        <end position="441"/>
    </location>
</feature>
<name>A0A2I6SVY6_PARSO</name>
<keyword evidence="3" id="KW-0614">Plasmid</keyword>